<dbReference type="InParanoid" id="I4YEC0"/>
<dbReference type="OrthoDB" id="360540at2759"/>
<name>I4YEC0_WALMC</name>
<dbReference type="FunCoup" id="I4YEC0">
    <property type="interactions" value="490"/>
</dbReference>
<dbReference type="HOGENOM" id="CLU_034402_2_0_1"/>
<dbReference type="RefSeq" id="XP_006957568.1">
    <property type="nucleotide sequence ID" value="XM_006957506.1"/>
</dbReference>
<protein>
    <submittedName>
        <fullName evidence="2">D123-domain-containing protein</fullName>
    </submittedName>
</protein>
<dbReference type="Pfam" id="PF07065">
    <property type="entry name" value="D123"/>
    <property type="match status" value="1"/>
</dbReference>
<sequence length="277" mass="31735">MYLNEDGIVMPIECNPNDSGDDSDEEAVQPPSFPQLSLAIRAAIEKYGVIIPKLNWSTPIDARWIHPTNTINCTTLEEVYLLLKSSDFVAGELAGQAFEGCVDSPPETIEWELALKQHIEISRNQEFRVFVRDNKIAGICQRDLNFYEFLQEEETQENIRNLIKTFWDENVKETFPNDNYVMDVYINQHDRVIIVDFNVYALRTDSLLFSYEELQQAFQSNELLFKVIDTPSDPLAQTGSYYASSAVPKDLIDASQGKNALEFQQTWNELIETSKKA</sequence>
<accession>I4YEC0</accession>
<organism evidence="2 3">
    <name type="scientific">Wallemia mellicola (strain ATCC MYA-4683 / CBS 633.66)</name>
    <name type="common">Wallemia sebi (CBS 633.66)</name>
    <dbReference type="NCBI Taxonomy" id="671144"/>
    <lineage>
        <taxon>Eukaryota</taxon>
        <taxon>Fungi</taxon>
        <taxon>Dikarya</taxon>
        <taxon>Basidiomycota</taxon>
        <taxon>Wallemiomycotina</taxon>
        <taxon>Wallemiomycetes</taxon>
        <taxon>Wallemiales</taxon>
        <taxon>Wallemiaceae</taxon>
        <taxon>Wallemia</taxon>
    </lineage>
</organism>
<dbReference type="OMA" id="TFPDPNF"/>
<dbReference type="PANTHER" id="PTHR15323">
    <property type="entry name" value="D123 PROTEIN"/>
    <property type="match status" value="1"/>
</dbReference>
<dbReference type="eggNOG" id="KOG2983">
    <property type="taxonomic scope" value="Eukaryota"/>
</dbReference>
<evidence type="ECO:0000313" key="3">
    <source>
        <dbReference type="Proteomes" id="UP000005242"/>
    </source>
</evidence>
<dbReference type="InterPro" id="IPR009772">
    <property type="entry name" value="CDC123"/>
</dbReference>
<evidence type="ECO:0000313" key="2">
    <source>
        <dbReference type="EMBL" id="EIM22312.1"/>
    </source>
</evidence>
<reference evidence="2 3" key="1">
    <citation type="journal article" date="2012" name="Fungal Genet. Biol.">
        <title>The genome of the xerotolerant mold Wallemia sebi reveals adaptations to osmotic stress and suggests cryptic sexual reproduction.</title>
        <authorList>
            <person name="Padamsee M."/>
            <person name="Kumar T.K.A."/>
            <person name="Riley R."/>
            <person name="Binder M."/>
            <person name="Boyd A."/>
            <person name="Calvo A.M."/>
            <person name="Furukawa K."/>
            <person name="Hesse C."/>
            <person name="Hohmann S."/>
            <person name="James T.Y."/>
            <person name="LaButti K."/>
            <person name="Lapidus A."/>
            <person name="Lindquist E."/>
            <person name="Lucas S."/>
            <person name="Miller K."/>
            <person name="Shantappa S."/>
            <person name="Grigoriev I.V."/>
            <person name="Hibbett D.S."/>
            <person name="McLaughlin D.J."/>
            <person name="Spatafora J.W."/>
            <person name="Aime M.C."/>
        </authorList>
    </citation>
    <scope>NUCLEOTIDE SEQUENCE [LARGE SCALE GENOMIC DNA]</scope>
    <source>
        <strain evidence="3">ATCC MYA-4683 / CBS 633.66</strain>
    </source>
</reference>
<keyword evidence="3" id="KW-1185">Reference proteome</keyword>
<evidence type="ECO:0000256" key="1">
    <source>
        <dbReference type="ARBA" id="ARBA00011047"/>
    </source>
</evidence>
<dbReference type="EMBL" id="JH668228">
    <property type="protein sequence ID" value="EIM22312.1"/>
    <property type="molecule type" value="Genomic_DNA"/>
</dbReference>
<dbReference type="GO" id="GO:0005737">
    <property type="term" value="C:cytoplasm"/>
    <property type="evidence" value="ECO:0007669"/>
    <property type="project" value="TreeGrafter"/>
</dbReference>
<dbReference type="AlphaFoldDB" id="I4YEC0"/>
<gene>
    <name evidence="2" type="ORF">WALSEDRAFT_60008</name>
</gene>
<dbReference type="GeneID" id="18473678"/>
<comment type="similarity">
    <text evidence="1">Belongs to the CDC123 family.</text>
</comment>
<dbReference type="PANTHER" id="PTHR15323:SF6">
    <property type="entry name" value="CELL DIVISION CYCLE PROTEIN 123 HOMOLOG"/>
    <property type="match status" value="1"/>
</dbReference>
<proteinExistence type="inferred from homology"/>
<dbReference type="Proteomes" id="UP000005242">
    <property type="component" value="Unassembled WGS sequence"/>
</dbReference>
<dbReference type="STRING" id="671144.I4YEC0"/>
<dbReference type="KEGG" id="wse:WALSEDRAFT_60008"/>